<name>A0A8H6L4Z0_9LECA</name>
<dbReference type="Proteomes" id="UP000578531">
    <property type="component" value="Unassembled WGS sequence"/>
</dbReference>
<gene>
    <name evidence="1" type="ORF">HO173_005971</name>
</gene>
<dbReference type="AlphaFoldDB" id="A0A8H6L4Z0"/>
<dbReference type="EMBL" id="JACCJC010000022">
    <property type="protein sequence ID" value="KAF6235776.1"/>
    <property type="molecule type" value="Genomic_DNA"/>
</dbReference>
<proteinExistence type="predicted"/>
<dbReference type="RefSeq" id="XP_037165143.1">
    <property type="nucleotide sequence ID" value="XM_037307883.1"/>
</dbReference>
<evidence type="ECO:0000313" key="2">
    <source>
        <dbReference type="Proteomes" id="UP000578531"/>
    </source>
</evidence>
<sequence length="86" mass="10063">MVAGVEEVAKLISRYTHVEFICQKRQEVTLDNEFEERLLNLYGQFYGVEHKDPVRSGRRETHKHREEDNMLVSVARGRSIQGYGLL</sequence>
<organism evidence="1 2">
    <name type="scientific">Letharia columbiana</name>
    <dbReference type="NCBI Taxonomy" id="112416"/>
    <lineage>
        <taxon>Eukaryota</taxon>
        <taxon>Fungi</taxon>
        <taxon>Dikarya</taxon>
        <taxon>Ascomycota</taxon>
        <taxon>Pezizomycotina</taxon>
        <taxon>Lecanoromycetes</taxon>
        <taxon>OSLEUM clade</taxon>
        <taxon>Lecanoromycetidae</taxon>
        <taxon>Lecanorales</taxon>
        <taxon>Lecanorineae</taxon>
        <taxon>Parmeliaceae</taxon>
        <taxon>Letharia</taxon>
    </lineage>
</organism>
<comment type="caution">
    <text evidence="1">The sequence shown here is derived from an EMBL/GenBank/DDBJ whole genome shotgun (WGS) entry which is preliminary data.</text>
</comment>
<protein>
    <submittedName>
        <fullName evidence="1">Uncharacterized protein</fullName>
    </submittedName>
</protein>
<evidence type="ECO:0000313" key="1">
    <source>
        <dbReference type="EMBL" id="KAF6235776.1"/>
    </source>
</evidence>
<reference evidence="1 2" key="1">
    <citation type="journal article" date="2020" name="Genomics">
        <title>Complete, high-quality genomes from long-read metagenomic sequencing of two wolf lichen thalli reveals enigmatic genome architecture.</title>
        <authorList>
            <person name="McKenzie S.K."/>
            <person name="Walston R.F."/>
            <person name="Allen J.L."/>
        </authorList>
    </citation>
    <scope>NUCLEOTIDE SEQUENCE [LARGE SCALE GENOMIC DNA]</scope>
    <source>
        <strain evidence="1">WasteWater2</strain>
    </source>
</reference>
<accession>A0A8H6L4Z0</accession>
<keyword evidence="2" id="KW-1185">Reference proteome</keyword>
<dbReference type="OrthoDB" id="7464126at2759"/>
<dbReference type="GeneID" id="59287632"/>